<feature type="region of interest" description="Disordered" evidence="1">
    <location>
        <begin position="479"/>
        <end position="530"/>
    </location>
</feature>
<organism evidence="2 3">
    <name type="scientific">Ceratosolen solmsi marchali</name>
    <dbReference type="NCBI Taxonomy" id="326594"/>
    <lineage>
        <taxon>Eukaryota</taxon>
        <taxon>Metazoa</taxon>
        <taxon>Ecdysozoa</taxon>
        <taxon>Arthropoda</taxon>
        <taxon>Hexapoda</taxon>
        <taxon>Insecta</taxon>
        <taxon>Pterygota</taxon>
        <taxon>Neoptera</taxon>
        <taxon>Endopterygota</taxon>
        <taxon>Hymenoptera</taxon>
        <taxon>Apocrita</taxon>
        <taxon>Proctotrupomorpha</taxon>
        <taxon>Chalcidoidea</taxon>
        <taxon>Agaonidae</taxon>
        <taxon>Agaoninae</taxon>
        <taxon>Ceratosolen</taxon>
    </lineage>
</organism>
<name>A0AAJ6YI02_9HYME</name>
<feature type="compositionally biased region" description="Polar residues" evidence="1">
    <location>
        <begin position="479"/>
        <end position="495"/>
    </location>
</feature>
<evidence type="ECO:0000313" key="3">
    <source>
        <dbReference type="RefSeq" id="XP_011498423.1"/>
    </source>
</evidence>
<dbReference type="RefSeq" id="XP_011498423.1">
    <property type="nucleotide sequence ID" value="XM_011500121.1"/>
</dbReference>
<feature type="compositionally biased region" description="Polar residues" evidence="1">
    <location>
        <begin position="20"/>
        <end position="31"/>
    </location>
</feature>
<dbReference type="KEGG" id="csol:105362640"/>
<evidence type="ECO:0000313" key="2">
    <source>
        <dbReference type="Proteomes" id="UP000695007"/>
    </source>
</evidence>
<dbReference type="GeneID" id="105362640"/>
<feature type="compositionally biased region" description="Basic and acidic residues" evidence="1">
    <location>
        <begin position="1"/>
        <end position="12"/>
    </location>
</feature>
<dbReference type="AlphaFoldDB" id="A0AAJ6YI02"/>
<sequence>MNREKQNLDTKRSVIKGKNCPSTGSSDYTSCSDNPIENVSLKKENLNDSLQSVILAGQIQSCYQKETTLEESVVLNVPNNHISIDSNFSVNVLDQNLDVFMDNSDVFMDCTDVCPIDSNDNDSTKYLQFESASKLSKTKSNNSFYSNYLNTNKLNDTIEIHESNDSLLFPIKPHNENDRLITIIEESEVARATNSCKMNKSHINLKDNVKDRDVEIPTHCKTSDNIDNANKYCTKRVLFTNDNNKKYGKLNKLKERKKETCSNMKVIKDKSYVQNKGDINEICNNHNTTESFVLWEKACKTSDKLLPRRSHSFSELNFIAENYTGDDEYSTSFKTLDNTYMSDIGFDPNDKSLFQKKYSRYRSQSCDSLLREVKHLPHILYDRFLKCLAKEIEMIRRQNIICTCPNLNQKHSNKENSGRNSRSNMITPMIKISNEKVEKTKSSFKSSPVKLVTNTNHSKLSVEKLKNLSQDLRKLSAKSINKIPTTPTKKYNMSKLSPEPLKNLPQDVHKLSPKPLNKTPTTPSKKRGLYSWQKEIVSPVGEYIRGKRQSPFKTSPNKKK</sequence>
<proteinExistence type="predicted"/>
<reference evidence="3" key="1">
    <citation type="submission" date="2025-08" db="UniProtKB">
        <authorList>
            <consortium name="RefSeq"/>
        </authorList>
    </citation>
    <scope>IDENTIFICATION</scope>
</reference>
<accession>A0AAJ6YI02</accession>
<feature type="region of interest" description="Disordered" evidence="1">
    <location>
        <begin position="1"/>
        <end position="31"/>
    </location>
</feature>
<keyword evidence="2" id="KW-1185">Reference proteome</keyword>
<evidence type="ECO:0000256" key="1">
    <source>
        <dbReference type="SAM" id="MobiDB-lite"/>
    </source>
</evidence>
<dbReference type="Proteomes" id="UP000695007">
    <property type="component" value="Unplaced"/>
</dbReference>
<feature type="region of interest" description="Disordered" evidence="1">
    <location>
        <begin position="408"/>
        <end position="430"/>
    </location>
</feature>
<gene>
    <name evidence="3" type="primary">LOC105362640</name>
</gene>
<protein>
    <submittedName>
        <fullName evidence="3">Uncharacterized protein LOC105362640</fullName>
    </submittedName>
</protein>